<evidence type="ECO:0000256" key="7">
    <source>
        <dbReference type="SAM" id="Phobius"/>
    </source>
</evidence>
<dbReference type="Pfam" id="PF01313">
    <property type="entry name" value="Bac_export_3"/>
    <property type="match status" value="1"/>
</dbReference>
<comment type="similarity">
    <text evidence="2">Belongs to the FliQ/MopD/SpaQ family.</text>
</comment>
<feature type="transmembrane region" description="Helical" evidence="7">
    <location>
        <begin position="12"/>
        <end position="36"/>
    </location>
</feature>
<keyword evidence="8" id="KW-0966">Cell projection</keyword>
<dbReference type="PRINTS" id="PR00952">
    <property type="entry name" value="TYPE3IMQPROT"/>
</dbReference>
<dbReference type="InterPro" id="IPR002191">
    <property type="entry name" value="Bac_export_3"/>
</dbReference>
<keyword evidence="3" id="KW-1003">Cell membrane</keyword>
<reference evidence="8" key="2">
    <citation type="journal article" date="2021" name="PeerJ">
        <title>Extensive microbial diversity within the chicken gut microbiome revealed by metagenomics and culture.</title>
        <authorList>
            <person name="Gilroy R."/>
            <person name="Ravi A."/>
            <person name="Getino M."/>
            <person name="Pursley I."/>
            <person name="Horton D.L."/>
            <person name="Alikhan N.F."/>
            <person name="Baker D."/>
            <person name="Gharbi K."/>
            <person name="Hall N."/>
            <person name="Watson M."/>
            <person name="Adriaenssens E.M."/>
            <person name="Foster-Nyarko E."/>
            <person name="Jarju S."/>
            <person name="Secka A."/>
            <person name="Antonio M."/>
            <person name="Oren A."/>
            <person name="Chaudhuri R.R."/>
            <person name="La Ragione R."/>
            <person name="Hildebrand F."/>
            <person name="Pallen M.J."/>
        </authorList>
    </citation>
    <scope>NUCLEOTIDE SEQUENCE</scope>
    <source>
        <strain evidence="8">CHK152-2871</strain>
    </source>
</reference>
<keyword evidence="4 7" id="KW-0812">Transmembrane</keyword>
<evidence type="ECO:0000256" key="6">
    <source>
        <dbReference type="ARBA" id="ARBA00023136"/>
    </source>
</evidence>
<sequence length="163" mass="18301">MEIMVEYLAKGFMTMLMISLPCVLVAASIGLVVGILQAVTQVQEQTIAAAPKIIAVFLTIIILGMWYIKLLTEFVIEGSAIAFNVLPHNEEYVLESNYYKHTRPFANEMYDKVDGSQKDLKEIMKNPGKLPWVDKAEKSTYGAAKRGENPTPNFIEKKKIMGR</sequence>
<dbReference type="AlphaFoldDB" id="A0A9D1FKH3"/>
<evidence type="ECO:0000256" key="5">
    <source>
        <dbReference type="ARBA" id="ARBA00022989"/>
    </source>
</evidence>
<keyword evidence="8" id="KW-0969">Cilium</keyword>
<dbReference type="Proteomes" id="UP000886865">
    <property type="component" value="Unassembled WGS sequence"/>
</dbReference>
<dbReference type="EMBL" id="DVJQ01000065">
    <property type="protein sequence ID" value="HIS74860.1"/>
    <property type="molecule type" value="Genomic_DNA"/>
</dbReference>
<comment type="subcellular location">
    <subcellularLocation>
        <location evidence="1">Cell membrane</location>
        <topology evidence="1">Multi-pass membrane protein</topology>
    </subcellularLocation>
</comment>
<organism evidence="8 9">
    <name type="scientific">Candidatus Galligastranaerophilus intestinavium</name>
    <dbReference type="NCBI Taxonomy" id="2840836"/>
    <lineage>
        <taxon>Bacteria</taxon>
        <taxon>Candidatus Galligastranaerophilus</taxon>
    </lineage>
</organism>
<protein>
    <submittedName>
        <fullName evidence="8">Flagellar biosynthetic protein FliQ</fullName>
    </submittedName>
</protein>
<reference evidence="8" key="1">
    <citation type="submission" date="2020-10" db="EMBL/GenBank/DDBJ databases">
        <authorList>
            <person name="Gilroy R."/>
        </authorList>
    </citation>
    <scope>NUCLEOTIDE SEQUENCE</scope>
    <source>
        <strain evidence="8">CHK152-2871</strain>
    </source>
</reference>
<dbReference type="PANTHER" id="PTHR34040:SF2">
    <property type="entry name" value="FLAGELLAR BIOSYNTHETIC PROTEIN FLIQ"/>
    <property type="match status" value="1"/>
</dbReference>
<accession>A0A9D1FKH3</accession>
<keyword evidence="8" id="KW-0282">Flagellum</keyword>
<evidence type="ECO:0000256" key="4">
    <source>
        <dbReference type="ARBA" id="ARBA00022692"/>
    </source>
</evidence>
<gene>
    <name evidence="8" type="ORF">IAA86_07555</name>
</gene>
<dbReference type="GO" id="GO:0005886">
    <property type="term" value="C:plasma membrane"/>
    <property type="evidence" value="ECO:0007669"/>
    <property type="project" value="UniProtKB-SubCell"/>
</dbReference>
<dbReference type="PANTHER" id="PTHR34040">
    <property type="entry name" value="FLAGELLAR BIOSYNTHETIC PROTEIN FLIQ"/>
    <property type="match status" value="1"/>
</dbReference>
<evidence type="ECO:0000313" key="9">
    <source>
        <dbReference type="Proteomes" id="UP000886865"/>
    </source>
</evidence>
<name>A0A9D1FKH3_9BACT</name>
<evidence type="ECO:0000256" key="1">
    <source>
        <dbReference type="ARBA" id="ARBA00004651"/>
    </source>
</evidence>
<keyword evidence="6 7" id="KW-0472">Membrane</keyword>
<proteinExistence type="inferred from homology"/>
<comment type="caution">
    <text evidence="8">The sequence shown here is derived from an EMBL/GenBank/DDBJ whole genome shotgun (WGS) entry which is preliminary data.</text>
</comment>
<evidence type="ECO:0000256" key="3">
    <source>
        <dbReference type="ARBA" id="ARBA00022475"/>
    </source>
</evidence>
<dbReference type="GO" id="GO:0009306">
    <property type="term" value="P:protein secretion"/>
    <property type="evidence" value="ECO:0007669"/>
    <property type="project" value="InterPro"/>
</dbReference>
<evidence type="ECO:0000313" key="8">
    <source>
        <dbReference type="EMBL" id="HIS74860.1"/>
    </source>
</evidence>
<feature type="transmembrane region" description="Helical" evidence="7">
    <location>
        <begin position="48"/>
        <end position="68"/>
    </location>
</feature>
<keyword evidence="5 7" id="KW-1133">Transmembrane helix</keyword>
<evidence type="ECO:0000256" key="2">
    <source>
        <dbReference type="ARBA" id="ARBA00006156"/>
    </source>
</evidence>